<reference evidence="2" key="1">
    <citation type="submission" date="2024-01" db="EMBL/GenBank/DDBJ databases">
        <authorList>
            <person name="Webb A."/>
        </authorList>
    </citation>
    <scope>NUCLEOTIDE SEQUENCE</scope>
    <source>
        <strain evidence="2">Pm1</strain>
    </source>
</reference>
<feature type="region of interest" description="Disordered" evidence="1">
    <location>
        <begin position="1022"/>
        <end position="1047"/>
    </location>
</feature>
<feature type="compositionally biased region" description="Low complexity" evidence="1">
    <location>
        <begin position="929"/>
        <end position="945"/>
    </location>
</feature>
<feature type="compositionally biased region" description="Low complexity" evidence="1">
    <location>
        <begin position="738"/>
        <end position="751"/>
    </location>
</feature>
<feature type="region of interest" description="Disordered" evidence="1">
    <location>
        <begin position="782"/>
        <end position="829"/>
    </location>
</feature>
<dbReference type="Proteomes" id="UP001162060">
    <property type="component" value="Unassembled WGS sequence"/>
</dbReference>
<feature type="compositionally biased region" description="Basic and acidic residues" evidence="1">
    <location>
        <begin position="800"/>
        <end position="812"/>
    </location>
</feature>
<comment type="caution">
    <text evidence="2">The sequence shown here is derived from an EMBL/GenBank/DDBJ whole genome shotgun (WGS) entry which is preliminary data.</text>
</comment>
<feature type="compositionally biased region" description="Polar residues" evidence="1">
    <location>
        <begin position="1022"/>
        <end position="1035"/>
    </location>
</feature>
<feature type="compositionally biased region" description="Basic and acidic residues" evidence="1">
    <location>
        <begin position="1037"/>
        <end position="1047"/>
    </location>
</feature>
<name>A0AAV1TVA3_9STRA</name>
<evidence type="ECO:0000256" key="1">
    <source>
        <dbReference type="SAM" id="MobiDB-lite"/>
    </source>
</evidence>
<feature type="region of interest" description="Disordered" evidence="1">
    <location>
        <begin position="927"/>
        <end position="946"/>
    </location>
</feature>
<evidence type="ECO:0000313" key="2">
    <source>
        <dbReference type="EMBL" id="CAK7925125.1"/>
    </source>
</evidence>
<dbReference type="Gene3D" id="2.130.10.10">
    <property type="entry name" value="YVTN repeat-like/Quinoprotein amine dehydrogenase"/>
    <property type="match status" value="1"/>
</dbReference>
<feature type="region of interest" description="Disordered" evidence="1">
    <location>
        <begin position="734"/>
        <end position="764"/>
    </location>
</feature>
<sequence>MSTSTPTCHSNRPSALVTPANTDVTATIQHPGPSDGHFTSPSFVSPAPTNGCKPQDALTLCDQLSLKTTKLKLPQVQVDAATTLQHQVTFSANHHATRVGVLKKPTRVLEDISNTTRRDSWRHDVTTKRKLAFCTPIKPLGQETRPVGYTSCPTLTRSSDTIVTTSTATTPSLITYRTVTATQVQAPATQDQAPAAQVQAPATQDQAPATQDQSPGAQDQAPAAQDPALAPVVASPVPSQASNAVQSRCPVSLKAQEYHFSVSSTVSSVAIAPDGSFLVAGFYNGMVYLYPLTTASLSFQRGVLLDQILPRGMYTQIMVTVSIPTDGRFIFAGVYRGSTDIRAIEVDSIELPSRTEDLFQERGTVRTSHTKDTSMTLLSADDSDESDRDGDFLTDVFRSPTAHVVAHTFSDAKLKGFAAAKSLYHETSGKMEYRLLCGIGIKNVHMWRFYQKKNMGGADLKWSWECVFDKQTNGISLEFISFHPTIANQFISKSEHQNVRIWHLKEDYDAVVDSVTIQKQSHTDVKQTLDSVAVFGDFAYGGSESLAVIDLQAAVRMDLDLPLSRKEQRAQREALVNLRNANSLRAWNPRGSRRRGAEDTSGQRHMRTVSKIAGQDASPFTVGMCSDGSVFIHQPSKETGLATPLNYVEGYEQFFVDPSLDFQAQFSDLTRVNTSGLLAVLPFPEMEKQKWMVVAANQNQLLVQTLDAFLHRNERNKECFEVKRDSGELIRDLGGAESFSDSSSSSDSDISAENAAKEKHRRQKKLNMALKRSRQDFMLKRQEAGQNEVVERKPKRNRHESKEFNFREENAVKPRAKRKTSLSVDSGSQETVDNKQLVLTGFRGKVGKRTTPVATPSYSTPRDGDKLWTSAASPVVSISSSSDSSHPNTPEQPGLSRLEQKLLGLRRLEKTMPCLATAKSRQDNLRPLAESAAHTTSATTSLSSSRIQAEAMAMNVISERKAMRRVRAQALFTDDERIEGGVIEDNCEVARTEMKDAEKGSLSSKRSTGAVVSNKQAYIGSSKSARLQAETQDSSTGEEKEPIEADIEATKSGREKDVELEEELEQLERYEPEFMLVPLVSDKGSLLAATMYQYADPASRSCNGSKMSSIADVDVETDREVAATEQTNLLMQFSRQNERLRMNFFTERERIYKLPDCSCASPDPSKKLSSVSTSGMNWRRKVAYDFHKRKQLKRRHKKQLTMKLQQLHATYALQVQELFAMQQMEANAYRARQQFQHLYVQLRRQTGKIDSVPLSSAPAAADPLKYSAMPDHLSDARFPYSTLLSKMGS</sequence>
<dbReference type="InterPro" id="IPR036322">
    <property type="entry name" value="WD40_repeat_dom_sf"/>
</dbReference>
<feature type="compositionally biased region" description="Low complexity" evidence="1">
    <location>
        <begin position="870"/>
        <end position="885"/>
    </location>
</feature>
<feature type="region of interest" description="Disordered" evidence="1">
    <location>
        <begin position="847"/>
        <end position="897"/>
    </location>
</feature>
<gene>
    <name evidence="2" type="ORF">PM001_LOCUS10275</name>
</gene>
<protein>
    <submittedName>
        <fullName evidence="2">Uncharacterized protein</fullName>
    </submittedName>
</protein>
<organism evidence="2 3">
    <name type="scientific">Peronospora matthiolae</name>
    <dbReference type="NCBI Taxonomy" id="2874970"/>
    <lineage>
        <taxon>Eukaryota</taxon>
        <taxon>Sar</taxon>
        <taxon>Stramenopiles</taxon>
        <taxon>Oomycota</taxon>
        <taxon>Peronosporomycetes</taxon>
        <taxon>Peronosporales</taxon>
        <taxon>Peronosporaceae</taxon>
        <taxon>Peronospora</taxon>
    </lineage>
</organism>
<proteinExistence type="predicted"/>
<dbReference type="EMBL" id="CAKLBY020000086">
    <property type="protein sequence ID" value="CAK7925125.1"/>
    <property type="molecule type" value="Genomic_DNA"/>
</dbReference>
<evidence type="ECO:0000313" key="3">
    <source>
        <dbReference type="Proteomes" id="UP001162060"/>
    </source>
</evidence>
<dbReference type="SUPFAM" id="SSF50978">
    <property type="entry name" value="WD40 repeat-like"/>
    <property type="match status" value="1"/>
</dbReference>
<feature type="region of interest" description="Disordered" evidence="1">
    <location>
        <begin position="25"/>
        <end position="49"/>
    </location>
</feature>
<accession>A0AAV1TVA3</accession>
<dbReference type="InterPro" id="IPR015943">
    <property type="entry name" value="WD40/YVTN_repeat-like_dom_sf"/>
</dbReference>
<feature type="region of interest" description="Disordered" evidence="1">
    <location>
        <begin position="185"/>
        <end position="228"/>
    </location>
</feature>